<dbReference type="InterPro" id="IPR036388">
    <property type="entry name" value="WH-like_DNA-bd_sf"/>
</dbReference>
<dbReference type="SUPFAM" id="SSF55781">
    <property type="entry name" value="GAF domain-like"/>
    <property type="match status" value="1"/>
</dbReference>
<dbReference type="Pfam" id="PF03861">
    <property type="entry name" value="ANTAR"/>
    <property type="match status" value="1"/>
</dbReference>
<evidence type="ECO:0000259" key="3">
    <source>
        <dbReference type="PROSITE" id="PS50921"/>
    </source>
</evidence>
<dbReference type="InterPro" id="IPR029016">
    <property type="entry name" value="GAF-like_dom_sf"/>
</dbReference>
<dbReference type="InterPro" id="IPR012074">
    <property type="entry name" value="GAF_ANTAR"/>
</dbReference>
<protein>
    <recommendedName>
        <fullName evidence="3">ANTAR domain-containing protein</fullName>
    </recommendedName>
</protein>
<comment type="caution">
    <text evidence="4">The sequence shown here is derived from an EMBL/GenBank/DDBJ whole genome shotgun (WGS) entry which is preliminary data.</text>
</comment>
<evidence type="ECO:0000313" key="5">
    <source>
        <dbReference type="Proteomes" id="UP001519363"/>
    </source>
</evidence>
<name>A0ABS5A4T0_9PSEU</name>
<dbReference type="Gene3D" id="3.30.450.40">
    <property type="match status" value="1"/>
</dbReference>
<organism evidence="4 5">
    <name type="scientific">Crossiella equi</name>
    <dbReference type="NCBI Taxonomy" id="130796"/>
    <lineage>
        <taxon>Bacteria</taxon>
        <taxon>Bacillati</taxon>
        <taxon>Actinomycetota</taxon>
        <taxon>Actinomycetes</taxon>
        <taxon>Pseudonocardiales</taxon>
        <taxon>Pseudonocardiaceae</taxon>
        <taxon>Crossiella</taxon>
    </lineage>
</organism>
<dbReference type="InterPro" id="IPR005561">
    <property type="entry name" value="ANTAR"/>
</dbReference>
<evidence type="ECO:0000313" key="4">
    <source>
        <dbReference type="EMBL" id="MBP2471551.1"/>
    </source>
</evidence>
<keyword evidence="5" id="KW-1185">Reference proteome</keyword>
<keyword evidence="2" id="KW-0804">Transcription</keyword>
<dbReference type="InterPro" id="IPR003018">
    <property type="entry name" value="GAF"/>
</dbReference>
<gene>
    <name evidence="4" type="ORF">JOF53_000423</name>
</gene>
<dbReference type="Pfam" id="PF13185">
    <property type="entry name" value="GAF_2"/>
    <property type="match status" value="1"/>
</dbReference>
<accession>A0ABS5A4T0</accession>
<proteinExistence type="predicted"/>
<dbReference type="RefSeq" id="WP_086782732.1">
    <property type="nucleotide sequence ID" value="NZ_JAGIOO010000001.1"/>
</dbReference>
<evidence type="ECO:0000256" key="2">
    <source>
        <dbReference type="ARBA" id="ARBA00023163"/>
    </source>
</evidence>
<keyword evidence="1" id="KW-0805">Transcription regulation</keyword>
<feature type="domain" description="ANTAR" evidence="3">
    <location>
        <begin position="168"/>
        <end position="230"/>
    </location>
</feature>
<evidence type="ECO:0000256" key="1">
    <source>
        <dbReference type="ARBA" id="ARBA00023015"/>
    </source>
</evidence>
<dbReference type="PROSITE" id="PS50921">
    <property type="entry name" value="ANTAR"/>
    <property type="match status" value="1"/>
</dbReference>
<reference evidence="4 5" key="1">
    <citation type="submission" date="2021-03" db="EMBL/GenBank/DDBJ databases">
        <title>Sequencing the genomes of 1000 actinobacteria strains.</title>
        <authorList>
            <person name="Klenk H.-P."/>
        </authorList>
    </citation>
    <scope>NUCLEOTIDE SEQUENCE [LARGE SCALE GENOMIC DNA]</scope>
    <source>
        <strain evidence="4 5">DSM 44580</strain>
    </source>
</reference>
<dbReference type="EMBL" id="JAGIOO010000001">
    <property type="protein sequence ID" value="MBP2471551.1"/>
    <property type="molecule type" value="Genomic_DNA"/>
</dbReference>
<sequence length="240" mass="25413">MGTDEGRQVSAERREHLRARLDGYHSPAAVLRGVCELCVAELTISGARIRVLGGTRANGGGALLHSTDELGTRLDDLANTTGTGPCVDAFTSGRPVLVPDLADDGLRWPGFTPDAVRAGAGAVFSFPLQVGAVRLGVLELHRRTTGSLAPAELTDALLLADVATDTIFHDLHGEGPMSLPALVDIQAEVHQATGMVAVTLGVSLPEAFLRLRGHAFARHKSLTEVARDIIERRLRLNPGE</sequence>
<dbReference type="Gene3D" id="1.10.10.10">
    <property type="entry name" value="Winged helix-like DNA-binding domain superfamily/Winged helix DNA-binding domain"/>
    <property type="match status" value="1"/>
</dbReference>
<dbReference type="Proteomes" id="UP001519363">
    <property type="component" value="Unassembled WGS sequence"/>
</dbReference>
<dbReference type="PIRSF" id="PIRSF036625">
    <property type="entry name" value="GAF_ANTAR"/>
    <property type="match status" value="1"/>
</dbReference>
<dbReference type="SMART" id="SM01012">
    <property type="entry name" value="ANTAR"/>
    <property type="match status" value="1"/>
</dbReference>